<feature type="compositionally biased region" description="Polar residues" evidence="8">
    <location>
        <begin position="272"/>
        <end position="285"/>
    </location>
</feature>
<organism evidence="11 12">
    <name type="scientific">Dreissena polymorpha</name>
    <name type="common">Zebra mussel</name>
    <name type="synonym">Mytilus polymorpha</name>
    <dbReference type="NCBI Taxonomy" id="45954"/>
    <lineage>
        <taxon>Eukaryota</taxon>
        <taxon>Metazoa</taxon>
        <taxon>Spiralia</taxon>
        <taxon>Lophotrochozoa</taxon>
        <taxon>Mollusca</taxon>
        <taxon>Bivalvia</taxon>
        <taxon>Autobranchia</taxon>
        <taxon>Heteroconchia</taxon>
        <taxon>Euheterodonta</taxon>
        <taxon>Imparidentia</taxon>
        <taxon>Neoheterodontei</taxon>
        <taxon>Myida</taxon>
        <taxon>Dreissenoidea</taxon>
        <taxon>Dreissenidae</taxon>
        <taxon>Dreissena</taxon>
    </lineage>
</organism>
<feature type="transmembrane region" description="Helical" evidence="9">
    <location>
        <begin position="331"/>
        <end position="350"/>
    </location>
</feature>
<evidence type="ECO:0000256" key="7">
    <source>
        <dbReference type="ARBA" id="ARBA00023224"/>
    </source>
</evidence>
<feature type="transmembrane region" description="Helical" evidence="9">
    <location>
        <begin position="293"/>
        <end position="311"/>
    </location>
</feature>
<evidence type="ECO:0000313" key="11">
    <source>
        <dbReference type="EMBL" id="KAH3825307.1"/>
    </source>
</evidence>
<keyword evidence="2 9" id="KW-0812">Transmembrane</keyword>
<dbReference type="AlphaFoldDB" id="A0A9D4JYL6"/>
<feature type="transmembrane region" description="Helical" evidence="9">
    <location>
        <begin position="23"/>
        <end position="46"/>
    </location>
</feature>
<keyword evidence="5 9" id="KW-0472">Membrane</keyword>
<evidence type="ECO:0000256" key="1">
    <source>
        <dbReference type="ARBA" id="ARBA00004141"/>
    </source>
</evidence>
<reference evidence="11" key="1">
    <citation type="journal article" date="2019" name="bioRxiv">
        <title>The Genome of the Zebra Mussel, Dreissena polymorpha: A Resource for Invasive Species Research.</title>
        <authorList>
            <person name="McCartney M.A."/>
            <person name="Auch B."/>
            <person name="Kono T."/>
            <person name="Mallez S."/>
            <person name="Zhang Y."/>
            <person name="Obille A."/>
            <person name="Becker A."/>
            <person name="Abrahante J.E."/>
            <person name="Garbe J."/>
            <person name="Badalamenti J.P."/>
            <person name="Herman A."/>
            <person name="Mangelson H."/>
            <person name="Liachko I."/>
            <person name="Sullivan S."/>
            <person name="Sone E.D."/>
            <person name="Koren S."/>
            <person name="Silverstein K.A.T."/>
            <person name="Beckman K.B."/>
            <person name="Gohl D.M."/>
        </authorList>
    </citation>
    <scope>NUCLEOTIDE SEQUENCE</scope>
    <source>
        <strain evidence="11">Duluth1</strain>
        <tissue evidence="11">Whole animal</tissue>
    </source>
</reference>
<evidence type="ECO:0000256" key="4">
    <source>
        <dbReference type="ARBA" id="ARBA00023040"/>
    </source>
</evidence>
<reference evidence="11" key="2">
    <citation type="submission" date="2020-11" db="EMBL/GenBank/DDBJ databases">
        <authorList>
            <person name="McCartney M.A."/>
            <person name="Auch B."/>
            <person name="Kono T."/>
            <person name="Mallez S."/>
            <person name="Becker A."/>
            <person name="Gohl D.M."/>
            <person name="Silverstein K.A.T."/>
            <person name="Koren S."/>
            <person name="Bechman K.B."/>
            <person name="Herman A."/>
            <person name="Abrahante J.E."/>
            <person name="Garbe J."/>
        </authorList>
    </citation>
    <scope>NUCLEOTIDE SEQUENCE</scope>
    <source>
        <strain evidence="11">Duluth1</strain>
        <tissue evidence="11">Whole animal</tissue>
    </source>
</reference>
<keyword evidence="6" id="KW-0675">Receptor</keyword>
<dbReference type="CDD" id="cd00637">
    <property type="entry name" value="7tm_classA_rhodopsin-like"/>
    <property type="match status" value="1"/>
</dbReference>
<evidence type="ECO:0000256" key="5">
    <source>
        <dbReference type="ARBA" id="ARBA00023136"/>
    </source>
</evidence>
<dbReference type="PANTHER" id="PTHR24238:SF47">
    <property type="entry name" value="ECDYSTEROIDS_DOPAMINE RECEPTOR-RELATED"/>
    <property type="match status" value="1"/>
</dbReference>
<comment type="caution">
    <text evidence="11">The sequence shown here is derived from an EMBL/GenBank/DDBJ whole genome shotgun (WGS) entry which is preliminary data.</text>
</comment>
<dbReference type="GO" id="GO:0016020">
    <property type="term" value="C:membrane"/>
    <property type="evidence" value="ECO:0007669"/>
    <property type="project" value="UniProtKB-SubCell"/>
</dbReference>
<dbReference type="InterPro" id="IPR017452">
    <property type="entry name" value="GPCR_Rhodpsn_7TM"/>
</dbReference>
<evidence type="ECO:0000256" key="3">
    <source>
        <dbReference type="ARBA" id="ARBA00022989"/>
    </source>
</evidence>
<feature type="transmembrane region" description="Helical" evidence="9">
    <location>
        <begin position="196"/>
        <end position="214"/>
    </location>
</feature>
<name>A0A9D4JYL6_DREPO</name>
<dbReference type="Proteomes" id="UP000828390">
    <property type="component" value="Unassembled WGS sequence"/>
</dbReference>
<evidence type="ECO:0000256" key="2">
    <source>
        <dbReference type="ARBA" id="ARBA00022692"/>
    </source>
</evidence>
<evidence type="ECO:0000313" key="12">
    <source>
        <dbReference type="Proteomes" id="UP000828390"/>
    </source>
</evidence>
<dbReference type="PROSITE" id="PS50262">
    <property type="entry name" value="G_PROTEIN_RECEP_F1_2"/>
    <property type="match status" value="1"/>
</dbReference>
<keyword evidence="7" id="KW-0807">Transducer</keyword>
<proteinExistence type="predicted"/>
<feature type="transmembrane region" description="Helical" evidence="9">
    <location>
        <begin position="102"/>
        <end position="120"/>
    </location>
</feature>
<keyword evidence="4" id="KW-0297">G-protein coupled receptor</keyword>
<dbReference type="PANTHER" id="PTHR24238">
    <property type="entry name" value="G-PROTEIN COUPLED RECEPTOR"/>
    <property type="match status" value="1"/>
</dbReference>
<evidence type="ECO:0000259" key="10">
    <source>
        <dbReference type="PROSITE" id="PS50262"/>
    </source>
</evidence>
<feature type="transmembrane region" description="Helical" evidence="9">
    <location>
        <begin position="58"/>
        <end position="82"/>
    </location>
</feature>
<evidence type="ECO:0000256" key="9">
    <source>
        <dbReference type="SAM" id="Phobius"/>
    </source>
</evidence>
<feature type="transmembrane region" description="Helical" evidence="9">
    <location>
        <begin position="132"/>
        <end position="152"/>
    </location>
</feature>
<dbReference type="SUPFAM" id="SSF81321">
    <property type="entry name" value="Family A G protein-coupled receptor-like"/>
    <property type="match status" value="1"/>
</dbReference>
<sequence length="372" mass="42230">MAGVNDSNFILMEYNKQKTIENIPVIVLILSVCYIGALCNAVSFNFYRMSRKMRTSNFLLASLSFVDCFACLCLSLNTVTLFKTATFESEYLCKLISFTGNASVAASVLLVFLICVDRLFTICLNATKLKLTLTWAKFLNVGCYIVGMLNAIPDYFLTDTVDFDVIIKTNLTVTIKHCTDSRDYESIRKSNSCMKMSLYVAITLCLIVMYSLIARKVNISARRRDVSLQRTPRNLHNCTVAENDFDRQTACDVPTESNEIDSSIAEHDSAKSTDNPRIQKSRRSTSSTLGKRITFMTFLMTVVSIVSLTPYCVIKFSLSVKKYDFSLGLNLLYHTYIFNNFANPFIIGYCNTKFRAYGKGLFFRMCMKKFEH</sequence>
<evidence type="ECO:0000256" key="6">
    <source>
        <dbReference type="ARBA" id="ARBA00023170"/>
    </source>
</evidence>
<protein>
    <recommendedName>
        <fullName evidence="10">G-protein coupled receptors family 1 profile domain-containing protein</fullName>
    </recommendedName>
</protein>
<accession>A0A9D4JYL6</accession>
<dbReference type="GO" id="GO:0004930">
    <property type="term" value="F:G protein-coupled receptor activity"/>
    <property type="evidence" value="ECO:0007669"/>
    <property type="project" value="UniProtKB-KW"/>
</dbReference>
<keyword evidence="3 9" id="KW-1133">Transmembrane helix</keyword>
<evidence type="ECO:0000256" key="8">
    <source>
        <dbReference type="SAM" id="MobiDB-lite"/>
    </source>
</evidence>
<comment type="subcellular location">
    <subcellularLocation>
        <location evidence="1">Membrane</location>
        <topology evidence="1">Multi-pass membrane protein</topology>
    </subcellularLocation>
</comment>
<dbReference type="EMBL" id="JAIWYP010000005">
    <property type="protein sequence ID" value="KAH3825307.1"/>
    <property type="molecule type" value="Genomic_DNA"/>
</dbReference>
<dbReference type="Gene3D" id="1.20.1070.10">
    <property type="entry name" value="Rhodopsin 7-helix transmembrane proteins"/>
    <property type="match status" value="1"/>
</dbReference>
<gene>
    <name evidence="11" type="ORF">DPMN_127181</name>
</gene>
<keyword evidence="12" id="KW-1185">Reference proteome</keyword>
<feature type="region of interest" description="Disordered" evidence="8">
    <location>
        <begin position="254"/>
        <end position="285"/>
    </location>
</feature>
<feature type="domain" description="G-protein coupled receptors family 1 profile" evidence="10">
    <location>
        <begin position="21"/>
        <end position="347"/>
    </location>
</feature>